<feature type="transmembrane region" description="Helical" evidence="1">
    <location>
        <begin position="403"/>
        <end position="422"/>
    </location>
</feature>
<feature type="transmembrane region" description="Helical" evidence="1">
    <location>
        <begin position="462"/>
        <end position="480"/>
    </location>
</feature>
<gene>
    <name evidence="2" type="ORF">FPL14_09350</name>
</gene>
<keyword evidence="1" id="KW-0472">Membrane</keyword>
<keyword evidence="1" id="KW-1133">Transmembrane helix</keyword>
<keyword evidence="1" id="KW-0812">Transmembrane</keyword>
<reference evidence="2 3" key="1">
    <citation type="submission" date="2019-07" db="EMBL/GenBank/DDBJ databases">
        <authorList>
            <person name="Kim J.K."/>
            <person name="Cheong H.-M."/>
            <person name="Choi Y."/>
            <person name="Hwang K.J."/>
            <person name="Lee S."/>
            <person name="Choi C."/>
        </authorList>
    </citation>
    <scope>NUCLEOTIDE SEQUENCE [LARGE SCALE GENOMIC DNA]</scope>
    <source>
        <strain evidence="2 3">KS 22</strain>
    </source>
</reference>
<dbReference type="Pfam" id="PF14296">
    <property type="entry name" value="O-ag_pol_Wzy"/>
    <property type="match status" value="1"/>
</dbReference>
<dbReference type="Proteomes" id="UP000515679">
    <property type="component" value="Chromosome"/>
</dbReference>
<dbReference type="InterPro" id="IPR029468">
    <property type="entry name" value="O-ag_pol_Wzy"/>
</dbReference>
<accession>A0A7G5BWN9</accession>
<keyword evidence="3" id="KW-1185">Reference proteome</keyword>
<feature type="transmembrane region" description="Helical" evidence="1">
    <location>
        <begin position="237"/>
        <end position="265"/>
    </location>
</feature>
<evidence type="ECO:0000256" key="1">
    <source>
        <dbReference type="SAM" id="Phobius"/>
    </source>
</evidence>
<feature type="transmembrane region" description="Helical" evidence="1">
    <location>
        <begin position="74"/>
        <end position="92"/>
    </location>
</feature>
<evidence type="ECO:0000313" key="3">
    <source>
        <dbReference type="Proteomes" id="UP000515679"/>
    </source>
</evidence>
<protein>
    <submittedName>
        <fullName evidence="2">O-antigen polysaccharide polymerase Wzy</fullName>
    </submittedName>
</protein>
<dbReference type="NCBIfam" id="TIGR04370">
    <property type="entry name" value="glyco_rpt_poly"/>
    <property type="match status" value="1"/>
</dbReference>
<feature type="transmembrane region" description="Helical" evidence="1">
    <location>
        <begin position="112"/>
        <end position="135"/>
    </location>
</feature>
<feature type="transmembrane region" description="Helical" evidence="1">
    <location>
        <begin position="204"/>
        <end position="225"/>
    </location>
</feature>
<sequence length="490" mass="54669">MQAPALYDNRDTLWLSRWSLLIHIGFCHAVFILLWLYMNYDSAPLIYPACCLYLCLIVWSLLSWKAVGGRLLSPYFLFLIAAALFNGGQLLLEVFRMNRNGILDNQFSPDALMRTILFVLICMSIMHLGALLSIVRSDRSGQLPLHSTDSVRKTDTDDRAIRIVGWSMLSIAFVPTAFLLKDAIVKVMNGNVLALYGNDDPTGFGAIPFLLSKLLIPAALFILAGSRRSRSGIAISFFIVVAYTFIMLVLGLRSGAIMPFIAYAWLYDRLVMRLPRLWIVLFGSFIFFIVFPAIAVLRTRNMGSLDLVNDLLMLDNPAVAIMSEVGNSMLTVAHTMDLIPLVREYDMGQGYMYALLTIVPNLFWDLHPSVAHGLAADWLGWQIDPGYASIGGGYGFSFIAESYFNFGWFGALLIGAFGYGFARFSRKVEEGNDAAKFAMLACFLSFFLIIARGETASIVRPLVWYSLLPYFGVFIAKAFTRSYSPKEPGG</sequence>
<feature type="transmembrane region" description="Helical" evidence="1">
    <location>
        <begin position="163"/>
        <end position="184"/>
    </location>
</feature>
<organism evidence="2 3">
    <name type="scientific">Cohnella cholangitidis</name>
    <dbReference type="NCBI Taxonomy" id="2598458"/>
    <lineage>
        <taxon>Bacteria</taxon>
        <taxon>Bacillati</taxon>
        <taxon>Bacillota</taxon>
        <taxon>Bacilli</taxon>
        <taxon>Bacillales</taxon>
        <taxon>Paenibacillaceae</taxon>
        <taxon>Cohnella</taxon>
    </lineage>
</organism>
<feature type="transmembrane region" description="Helical" evidence="1">
    <location>
        <begin position="20"/>
        <end position="38"/>
    </location>
</feature>
<feature type="transmembrane region" description="Helical" evidence="1">
    <location>
        <begin position="277"/>
        <end position="297"/>
    </location>
</feature>
<dbReference type="KEGG" id="cchl:FPL14_09350"/>
<evidence type="ECO:0000313" key="2">
    <source>
        <dbReference type="EMBL" id="QMV41373.1"/>
    </source>
</evidence>
<feature type="transmembrane region" description="Helical" evidence="1">
    <location>
        <begin position="44"/>
        <end position="62"/>
    </location>
</feature>
<dbReference type="AlphaFoldDB" id="A0A7G5BWN9"/>
<name>A0A7G5BWN9_9BACL</name>
<proteinExistence type="predicted"/>
<feature type="transmembrane region" description="Helical" evidence="1">
    <location>
        <begin position="434"/>
        <end position="450"/>
    </location>
</feature>
<dbReference type="EMBL" id="CP041969">
    <property type="protein sequence ID" value="QMV41373.1"/>
    <property type="molecule type" value="Genomic_DNA"/>
</dbReference>
<dbReference type="RefSeq" id="WP_182302733.1">
    <property type="nucleotide sequence ID" value="NZ_CP041969.1"/>
</dbReference>